<accession>A0AC34RDJ7</accession>
<evidence type="ECO:0000313" key="2">
    <source>
        <dbReference type="WBParaSite" id="JU765_v2.g5898.t1"/>
    </source>
</evidence>
<name>A0AC34RDJ7_9BILA</name>
<protein>
    <submittedName>
        <fullName evidence="2">Uncharacterized protein</fullName>
    </submittedName>
</protein>
<organism evidence="1 2">
    <name type="scientific">Panagrolaimus sp. JU765</name>
    <dbReference type="NCBI Taxonomy" id="591449"/>
    <lineage>
        <taxon>Eukaryota</taxon>
        <taxon>Metazoa</taxon>
        <taxon>Ecdysozoa</taxon>
        <taxon>Nematoda</taxon>
        <taxon>Chromadorea</taxon>
        <taxon>Rhabditida</taxon>
        <taxon>Tylenchina</taxon>
        <taxon>Panagrolaimomorpha</taxon>
        <taxon>Panagrolaimoidea</taxon>
        <taxon>Panagrolaimidae</taxon>
        <taxon>Panagrolaimus</taxon>
    </lineage>
</organism>
<dbReference type="Proteomes" id="UP000887576">
    <property type="component" value="Unplaced"/>
</dbReference>
<evidence type="ECO:0000313" key="1">
    <source>
        <dbReference type="Proteomes" id="UP000887576"/>
    </source>
</evidence>
<dbReference type="WBParaSite" id="JU765_v2.g5898.t1">
    <property type="protein sequence ID" value="JU765_v2.g5898.t1"/>
    <property type="gene ID" value="JU765_v2.g5898"/>
</dbReference>
<proteinExistence type="predicted"/>
<reference evidence="2" key="1">
    <citation type="submission" date="2022-11" db="UniProtKB">
        <authorList>
            <consortium name="WormBaseParasite"/>
        </authorList>
    </citation>
    <scope>IDENTIFICATION</scope>
</reference>
<sequence>MAEPTKPSRHKPKFDIRHAEFLKQASGTLGSGDLRNAVKLPQGEDLNEWLAMNVVDFFNQVNMLYGTITDSCTDESCPSMTAGPKMEYTWTTDDSAVSCTAPVYIDYLFSSVQDEIDDENVFPSQIGKPFPLNFVKTVQTIVRRLFRVYAHVYHEHFDLIQTLKSTEHLNTSFKHFMLFVQEFKLMDIQDLEPLQPLIAQLVPSMFSMNGNSSQSS</sequence>